<dbReference type="EMBL" id="JAZAVJ010000206">
    <property type="protein sequence ID" value="KAK7407902.1"/>
    <property type="molecule type" value="Genomic_DNA"/>
</dbReference>
<protein>
    <submittedName>
        <fullName evidence="1">Uncharacterized protein</fullName>
    </submittedName>
</protein>
<evidence type="ECO:0000313" key="1">
    <source>
        <dbReference type="EMBL" id="KAK7407902.1"/>
    </source>
</evidence>
<evidence type="ECO:0000313" key="2">
    <source>
        <dbReference type="Proteomes" id="UP001498476"/>
    </source>
</evidence>
<keyword evidence="2" id="KW-1185">Reference proteome</keyword>
<accession>A0ABR1GQV5</accession>
<gene>
    <name evidence="1" type="ORF">QQX98_009913</name>
</gene>
<sequence length="136" mass="14524">MSNIHEAPRTDGTIDTAISEQPSFAALYTIDQSANPVIPEQPAFAASYTIDESIIPVIPEQPAFAASYTIDQSASLTIPDQRPLLSSYEVAHPHITDTNFGHLADTSANLTPHTTFSAADAFSATNDLQDYLTGSV</sequence>
<comment type="caution">
    <text evidence="1">The sequence shown here is derived from an EMBL/GenBank/DDBJ whole genome shotgun (WGS) entry which is preliminary data.</text>
</comment>
<name>A0ABR1GQV5_9HYPO</name>
<dbReference type="Proteomes" id="UP001498476">
    <property type="component" value="Unassembled WGS sequence"/>
</dbReference>
<reference evidence="1 2" key="1">
    <citation type="journal article" date="2025" name="Microbiol. Resour. Announc.">
        <title>Draft genome sequences for Neonectria magnoliae and Neonectria punicea, canker pathogens of Liriodendron tulipifera and Acer saccharum in West Virginia.</title>
        <authorList>
            <person name="Petronek H.M."/>
            <person name="Kasson M.T."/>
            <person name="Metheny A.M."/>
            <person name="Stauder C.M."/>
            <person name="Lovett B."/>
            <person name="Lynch S.C."/>
            <person name="Garnas J.R."/>
            <person name="Kasson L.R."/>
            <person name="Stajich J.E."/>
        </authorList>
    </citation>
    <scope>NUCLEOTIDE SEQUENCE [LARGE SCALE GENOMIC DNA]</scope>
    <source>
        <strain evidence="1 2">NRRL 64653</strain>
    </source>
</reference>
<organism evidence="1 2">
    <name type="scientific">Neonectria punicea</name>
    <dbReference type="NCBI Taxonomy" id="979145"/>
    <lineage>
        <taxon>Eukaryota</taxon>
        <taxon>Fungi</taxon>
        <taxon>Dikarya</taxon>
        <taxon>Ascomycota</taxon>
        <taxon>Pezizomycotina</taxon>
        <taxon>Sordariomycetes</taxon>
        <taxon>Hypocreomycetidae</taxon>
        <taxon>Hypocreales</taxon>
        <taxon>Nectriaceae</taxon>
        <taxon>Neonectria</taxon>
    </lineage>
</organism>
<proteinExistence type="predicted"/>